<organism evidence="2 3">
    <name type="scientific">Aspergillus tamarii</name>
    <dbReference type="NCBI Taxonomy" id="41984"/>
    <lineage>
        <taxon>Eukaryota</taxon>
        <taxon>Fungi</taxon>
        <taxon>Dikarya</taxon>
        <taxon>Ascomycota</taxon>
        <taxon>Pezizomycotina</taxon>
        <taxon>Eurotiomycetes</taxon>
        <taxon>Eurotiomycetidae</taxon>
        <taxon>Eurotiales</taxon>
        <taxon>Aspergillaceae</taxon>
        <taxon>Aspergillus</taxon>
        <taxon>Aspergillus subgen. Circumdati</taxon>
    </lineage>
</organism>
<protein>
    <submittedName>
        <fullName evidence="2">Uncharacterized protein</fullName>
    </submittedName>
</protein>
<name>A0A5N6V4X3_ASPTM</name>
<gene>
    <name evidence="2" type="ORF">BDV40DRAFT_257765</name>
</gene>
<accession>A0A5N6V4X3</accession>
<evidence type="ECO:0000256" key="1">
    <source>
        <dbReference type="SAM" id="MobiDB-lite"/>
    </source>
</evidence>
<dbReference type="Proteomes" id="UP000326950">
    <property type="component" value="Unassembled WGS sequence"/>
</dbReference>
<dbReference type="EMBL" id="ML738598">
    <property type="protein sequence ID" value="KAE8165853.1"/>
    <property type="molecule type" value="Genomic_DNA"/>
</dbReference>
<evidence type="ECO:0000313" key="3">
    <source>
        <dbReference type="Proteomes" id="UP000326950"/>
    </source>
</evidence>
<evidence type="ECO:0000313" key="2">
    <source>
        <dbReference type="EMBL" id="KAE8165853.1"/>
    </source>
</evidence>
<dbReference type="AlphaFoldDB" id="A0A5N6V4X3"/>
<proteinExistence type="predicted"/>
<sequence>MPTEQVNNPSGDTAMTIKAHGCERNSTSHRPGTEWKKEKRRSSRPPAIWSLSACASIAQVLADFVQRVPFD</sequence>
<keyword evidence="3" id="KW-1185">Reference proteome</keyword>
<reference evidence="2 3" key="1">
    <citation type="submission" date="2019-04" db="EMBL/GenBank/DDBJ databases">
        <title>Friends and foes A comparative genomics study of 23 Aspergillus species from section Flavi.</title>
        <authorList>
            <consortium name="DOE Joint Genome Institute"/>
            <person name="Kjaerbolling I."/>
            <person name="Vesth T."/>
            <person name="Frisvad J.C."/>
            <person name="Nybo J.L."/>
            <person name="Theobald S."/>
            <person name="Kildgaard S."/>
            <person name="Isbrandt T."/>
            <person name="Kuo A."/>
            <person name="Sato A."/>
            <person name="Lyhne E.K."/>
            <person name="Kogle M.E."/>
            <person name="Wiebenga A."/>
            <person name="Kun R.S."/>
            <person name="Lubbers R.J."/>
            <person name="Makela M.R."/>
            <person name="Barry K."/>
            <person name="Chovatia M."/>
            <person name="Clum A."/>
            <person name="Daum C."/>
            <person name="Haridas S."/>
            <person name="He G."/>
            <person name="LaButti K."/>
            <person name="Lipzen A."/>
            <person name="Mondo S."/>
            <person name="Riley R."/>
            <person name="Salamov A."/>
            <person name="Simmons B.A."/>
            <person name="Magnuson J.K."/>
            <person name="Henrissat B."/>
            <person name="Mortensen U.H."/>
            <person name="Larsen T.O."/>
            <person name="Devries R.P."/>
            <person name="Grigoriev I.V."/>
            <person name="Machida M."/>
            <person name="Baker S.E."/>
            <person name="Andersen M.R."/>
        </authorList>
    </citation>
    <scope>NUCLEOTIDE SEQUENCE [LARGE SCALE GENOMIC DNA]</scope>
    <source>
        <strain evidence="2 3">CBS 117626</strain>
    </source>
</reference>
<feature type="region of interest" description="Disordered" evidence="1">
    <location>
        <begin position="20"/>
        <end position="44"/>
    </location>
</feature>